<reference evidence="13 14" key="1">
    <citation type="journal article" date="2015" name="BMC Genomics">
        <title>The genome of the truffle-parasite Tolypocladium ophioglossoides and the evolution of antifungal peptaibiotics.</title>
        <authorList>
            <person name="Quandt C.A."/>
            <person name="Bushley K.E."/>
            <person name="Spatafora J.W."/>
        </authorList>
    </citation>
    <scope>NUCLEOTIDE SEQUENCE [LARGE SCALE GENOMIC DNA]</scope>
    <source>
        <strain evidence="13 14">CBS 100239</strain>
    </source>
</reference>
<dbReference type="NCBIfam" id="TIGR00562">
    <property type="entry name" value="proto_IX_ox"/>
    <property type="match status" value="1"/>
</dbReference>
<keyword evidence="6 11" id="KW-0274">FAD</keyword>
<dbReference type="PANTHER" id="PTHR42923">
    <property type="entry name" value="PROTOPORPHYRINOGEN OXIDASE"/>
    <property type="match status" value="1"/>
</dbReference>
<keyword evidence="14" id="KW-1185">Reference proteome</keyword>
<dbReference type="InterPro" id="IPR036188">
    <property type="entry name" value="FAD/NAD-bd_sf"/>
</dbReference>
<dbReference type="Gene3D" id="3.50.50.60">
    <property type="entry name" value="FAD/NAD(P)-binding domain"/>
    <property type="match status" value="1"/>
</dbReference>
<dbReference type="SUPFAM" id="SSF54373">
    <property type="entry name" value="FAD-linked reductases, C-terminal domain"/>
    <property type="match status" value="1"/>
</dbReference>
<comment type="catalytic activity">
    <reaction evidence="10 11">
        <text>protoporphyrinogen IX + 3 O2 = protoporphyrin IX + 3 H2O2</text>
        <dbReference type="Rhea" id="RHEA:25576"/>
        <dbReference type="ChEBI" id="CHEBI:15379"/>
        <dbReference type="ChEBI" id="CHEBI:16240"/>
        <dbReference type="ChEBI" id="CHEBI:57306"/>
        <dbReference type="ChEBI" id="CHEBI:57307"/>
        <dbReference type="EC" id="1.3.3.4"/>
    </reaction>
</comment>
<accession>A0A0L0N8Q3</accession>
<evidence type="ECO:0000256" key="4">
    <source>
        <dbReference type="ARBA" id="ARBA00012867"/>
    </source>
</evidence>
<keyword evidence="5 11" id="KW-0285">Flavoprotein</keyword>
<feature type="domain" description="Amine oxidase" evidence="12">
    <location>
        <begin position="80"/>
        <end position="582"/>
    </location>
</feature>
<dbReference type="STRING" id="1163406.A0A0L0N8Q3"/>
<dbReference type="GO" id="GO:0004729">
    <property type="term" value="F:oxygen-dependent protoporphyrinogen oxidase activity"/>
    <property type="evidence" value="ECO:0007669"/>
    <property type="project" value="UniProtKB-UniRule"/>
</dbReference>
<evidence type="ECO:0000256" key="10">
    <source>
        <dbReference type="ARBA" id="ARBA00047554"/>
    </source>
</evidence>
<dbReference type="InterPro" id="IPR002937">
    <property type="entry name" value="Amino_oxidase"/>
</dbReference>
<proteinExistence type="inferred from homology"/>
<dbReference type="InterPro" id="IPR050464">
    <property type="entry name" value="Zeta_carotene_desat/Oxidored"/>
</dbReference>
<evidence type="ECO:0000256" key="5">
    <source>
        <dbReference type="ARBA" id="ARBA00022630"/>
    </source>
</evidence>
<evidence type="ECO:0000256" key="3">
    <source>
        <dbReference type="ARBA" id="ARBA00010551"/>
    </source>
</evidence>
<keyword evidence="7 11" id="KW-0560">Oxidoreductase</keyword>
<evidence type="ECO:0000259" key="12">
    <source>
        <dbReference type="Pfam" id="PF01593"/>
    </source>
</evidence>
<organism evidence="13 14">
    <name type="scientific">Tolypocladium ophioglossoides (strain CBS 100239)</name>
    <name type="common">Snaketongue truffleclub</name>
    <name type="synonym">Elaphocordyceps ophioglossoides</name>
    <dbReference type="NCBI Taxonomy" id="1163406"/>
    <lineage>
        <taxon>Eukaryota</taxon>
        <taxon>Fungi</taxon>
        <taxon>Dikarya</taxon>
        <taxon>Ascomycota</taxon>
        <taxon>Pezizomycotina</taxon>
        <taxon>Sordariomycetes</taxon>
        <taxon>Hypocreomycetidae</taxon>
        <taxon>Hypocreales</taxon>
        <taxon>Ophiocordycipitaceae</taxon>
        <taxon>Tolypocladium</taxon>
    </lineage>
</organism>
<keyword evidence="9 11" id="KW-0627">Porphyrin biosynthesis</keyword>
<dbReference type="PANTHER" id="PTHR42923:SF3">
    <property type="entry name" value="PROTOPORPHYRINOGEN OXIDASE"/>
    <property type="match status" value="1"/>
</dbReference>
<dbReference type="OrthoDB" id="438553at2759"/>
<name>A0A0L0N8Q3_TOLOC</name>
<dbReference type="Pfam" id="PF01593">
    <property type="entry name" value="Amino_oxidase"/>
    <property type="match status" value="1"/>
</dbReference>
<dbReference type="GO" id="GO:0005743">
    <property type="term" value="C:mitochondrial inner membrane"/>
    <property type="evidence" value="ECO:0007669"/>
    <property type="project" value="UniProtKB-SubCell"/>
</dbReference>
<comment type="cofactor">
    <cofactor evidence="11">
        <name>FAD</name>
        <dbReference type="ChEBI" id="CHEBI:57692"/>
    </cofactor>
    <text evidence="11">Binds 1 FAD per subunit.</text>
</comment>
<gene>
    <name evidence="13" type="ORF">TOPH_04871</name>
</gene>
<comment type="caution">
    <text evidence="13">The sequence shown here is derived from an EMBL/GenBank/DDBJ whole genome shotgun (WGS) entry which is preliminary data.</text>
</comment>
<comment type="function">
    <text evidence="1 11">Catalyzes the 6-electron oxidation of protoporphyrinogen-IX to form protoporphyrin-IX.</text>
</comment>
<comment type="pathway">
    <text evidence="2 11">Porphyrin-containing compound metabolism; protoporphyrin-IX biosynthesis; protoporphyrin-IX from protoporphyrinogen-IX: step 1/1.</text>
</comment>
<keyword evidence="8 11" id="KW-0350">Heme biosynthesis</keyword>
<dbReference type="AlphaFoldDB" id="A0A0L0N8Q3"/>
<evidence type="ECO:0000313" key="13">
    <source>
        <dbReference type="EMBL" id="KND90432.1"/>
    </source>
</evidence>
<evidence type="ECO:0000313" key="14">
    <source>
        <dbReference type="Proteomes" id="UP000036947"/>
    </source>
</evidence>
<evidence type="ECO:0000256" key="6">
    <source>
        <dbReference type="ARBA" id="ARBA00022827"/>
    </source>
</evidence>
<dbReference type="GO" id="GO:0006782">
    <property type="term" value="P:protoporphyrinogen IX biosynthetic process"/>
    <property type="evidence" value="ECO:0007669"/>
    <property type="project" value="UniProtKB-UniRule"/>
</dbReference>
<evidence type="ECO:0000256" key="7">
    <source>
        <dbReference type="ARBA" id="ARBA00023002"/>
    </source>
</evidence>
<comment type="similarity">
    <text evidence="3 11">Belongs to the protoporphyrinogen/coproporphyrinogen oxidase family. Protoporphyrinogen oxidase subfamily.</text>
</comment>
<evidence type="ECO:0000256" key="1">
    <source>
        <dbReference type="ARBA" id="ARBA00002600"/>
    </source>
</evidence>
<evidence type="ECO:0000256" key="9">
    <source>
        <dbReference type="ARBA" id="ARBA00023244"/>
    </source>
</evidence>
<evidence type="ECO:0000256" key="2">
    <source>
        <dbReference type="ARBA" id="ARBA00005073"/>
    </source>
</evidence>
<dbReference type="Proteomes" id="UP000036947">
    <property type="component" value="Unassembled WGS sequence"/>
</dbReference>
<sequence>MGCRHAEDAAAVLLRLAATGRSTAGASAANGAHLRQHLSGLCLGRRRVQRGPPTPRCTGRRRAYATQSDSGRVAVVGGGLTGLTTAYYLAKQLPASATITLYEGSDRLGGWIRTDRVPVDVDGTRGTVSFERGPRTLSSLHLSTWRFDDLVLYDLALDLGLKIATPPDKPRYIFYPDHLVTLPPAASIGEFIREPLFLESFWAGLGFLIRRMRTRAVPLQDMSVAEWLHDVSMSRSVADNFASAMIHGIYGGDIDKLSARSVFDRLYWGYYLPNMGPNVRQMTAREEVLMSALSQDPEIRRLALKPKGSLLHFGSAGMQSLTTALADALEAQPNVEIKKGSPVRSISYNKDAQKVEASSNRQQTLATCTDVNRASQIATDGSAQQQPTPEAYDRVISTVSSQDLARATGDKLPSLAETHSVSIMTVNIWYPRQNIKPPGFGYLIPRSVTRENNPERALGVFFDSDVATPGGDEPPGTKLFVLLGGHYYDSGPPPPDEAAAVEQAKSLLERQLDIPRDSPCFAMARLAKECIPQHVVGHHDRMMQADQELRDAFAGRLAVAGGSYSKIGAMGAIRAGYDVARQTTGGAGKHGWFTTGLEHLEFPEPFVGVPVGKIPVRRFKQLG</sequence>
<dbReference type="UniPathway" id="UPA00251">
    <property type="reaction ID" value="UER00324"/>
</dbReference>
<dbReference type="InterPro" id="IPR004572">
    <property type="entry name" value="Protoporphyrinogen_oxidase"/>
</dbReference>
<dbReference type="EC" id="1.3.3.4" evidence="4 11"/>
<dbReference type="SUPFAM" id="SSF51905">
    <property type="entry name" value="FAD/NAD(P)-binding domain"/>
    <property type="match status" value="1"/>
</dbReference>
<protein>
    <recommendedName>
        <fullName evidence="4 11">Protoporphyrinogen oxidase</fullName>
        <ecNumber evidence="4 11">1.3.3.4</ecNumber>
    </recommendedName>
</protein>
<evidence type="ECO:0000256" key="11">
    <source>
        <dbReference type="RuleBase" id="RU367069"/>
    </source>
</evidence>
<dbReference type="EMBL" id="LFRF01000013">
    <property type="protein sequence ID" value="KND90432.1"/>
    <property type="molecule type" value="Genomic_DNA"/>
</dbReference>
<comment type="subcellular location">
    <subcellularLocation>
        <location evidence="11">Mitochondrion inner membrane</location>
    </subcellularLocation>
</comment>
<evidence type="ECO:0000256" key="8">
    <source>
        <dbReference type="ARBA" id="ARBA00023133"/>
    </source>
</evidence>